<keyword evidence="2" id="KW-1185">Reference proteome</keyword>
<dbReference type="EMBL" id="JAWUZT010000011">
    <property type="protein sequence ID" value="MDW8515631.1"/>
    <property type="molecule type" value="Genomic_DNA"/>
</dbReference>
<sequence length="213" mass="24196">MNITVSSSHQTHCVNAFHLYDWVQKKYEGELDVFKSDGTDEIINGINLCELLLQRNRFFIEAMIVDENGCPTSPERGITTTELTNSMMRTKKKVNDEDNCSSLYRAVMQKQGRYVLKLVDQTTGQICRSNPIPFTIQETVYLYAPTGTTVQSDVTSVEFTVTPSCINREQELRVEVSICQNVTSGCSKTIQLEGAYIHPREELQSSHCKHSHY</sequence>
<evidence type="ECO:0000313" key="2">
    <source>
        <dbReference type="Proteomes" id="UP001284771"/>
    </source>
</evidence>
<organism evidence="1 2">
    <name type="scientific">Priestia flexa</name>
    <dbReference type="NCBI Taxonomy" id="86664"/>
    <lineage>
        <taxon>Bacteria</taxon>
        <taxon>Bacillati</taxon>
        <taxon>Bacillota</taxon>
        <taxon>Bacilli</taxon>
        <taxon>Bacillales</taxon>
        <taxon>Bacillaceae</taxon>
        <taxon>Priestia</taxon>
    </lineage>
</organism>
<dbReference type="Proteomes" id="UP001284771">
    <property type="component" value="Unassembled WGS sequence"/>
</dbReference>
<gene>
    <name evidence="1" type="ORF">RIB56_05755</name>
</gene>
<proteinExistence type="predicted"/>
<evidence type="ECO:0000313" key="1">
    <source>
        <dbReference type="EMBL" id="MDW8515631.1"/>
    </source>
</evidence>
<name>A0ABU4J3Q8_9BACI</name>
<reference evidence="2" key="1">
    <citation type="submission" date="2023-07" db="EMBL/GenBank/DDBJ databases">
        <title>Draft genomic sequences of Priestia flexa CCM isolated from the soil of an abandoned mine contaminated by free cyanide in the high Andean zone of Tacna, Peru.</title>
        <authorList>
            <person name="Caceda Quiroz C.J."/>
            <person name="Maraza Chooque G.J."/>
            <person name="Fora Quispe G.L."/>
            <person name="Carpio Mamani M."/>
        </authorList>
    </citation>
    <scope>NUCLEOTIDE SEQUENCE [LARGE SCALE GENOMIC DNA]</scope>
    <source>
        <strain evidence="2">CCM</strain>
    </source>
</reference>
<dbReference type="RefSeq" id="WP_138116876.1">
    <property type="nucleotide sequence ID" value="NZ_CANLXW010000003.1"/>
</dbReference>
<protein>
    <submittedName>
        <fullName evidence="1">Uncharacterized protein</fullName>
    </submittedName>
</protein>
<comment type="caution">
    <text evidence="1">The sequence shown here is derived from an EMBL/GenBank/DDBJ whole genome shotgun (WGS) entry which is preliminary data.</text>
</comment>
<accession>A0ABU4J3Q8</accession>